<proteinExistence type="predicted"/>
<keyword evidence="2" id="KW-0732">Signal</keyword>
<reference evidence="3 4" key="1">
    <citation type="submission" date="2021-02" db="EMBL/GenBank/DDBJ databases">
        <title>De Novo genome assembly of isolated myxobacteria.</title>
        <authorList>
            <person name="Stevens D.C."/>
        </authorList>
    </citation>
    <scope>NUCLEOTIDE SEQUENCE [LARGE SCALE GENOMIC DNA]</scope>
    <source>
        <strain evidence="4">SCPEA02</strain>
    </source>
</reference>
<evidence type="ECO:0000256" key="2">
    <source>
        <dbReference type="SAM" id="SignalP"/>
    </source>
</evidence>
<dbReference type="SUPFAM" id="SSF51126">
    <property type="entry name" value="Pectin lyase-like"/>
    <property type="match status" value="1"/>
</dbReference>
<feature type="compositionally biased region" description="Gly residues" evidence="1">
    <location>
        <begin position="78"/>
        <end position="93"/>
    </location>
</feature>
<dbReference type="EMBL" id="CP071090">
    <property type="protein sequence ID" value="QSQ24186.1"/>
    <property type="molecule type" value="Genomic_DNA"/>
</dbReference>
<dbReference type="RefSeq" id="WP_206725752.1">
    <property type="nucleotide sequence ID" value="NZ_CP071090.1"/>
</dbReference>
<feature type="region of interest" description="Disordered" evidence="1">
    <location>
        <begin position="26"/>
        <end position="106"/>
    </location>
</feature>
<evidence type="ECO:0000313" key="3">
    <source>
        <dbReference type="EMBL" id="QSQ24186.1"/>
    </source>
</evidence>
<dbReference type="Proteomes" id="UP000662747">
    <property type="component" value="Chromosome"/>
</dbReference>
<evidence type="ECO:0000313" key="4">
    <source>
        <dbReference type="Proteomes" id="UP000662747"/>
    </source>
</evidence>
<gene>
    <name evidence="3" type="ORF">JY651_04230</name>
</gene>
<feature type="signal peptide" evidence="2">
    <location>
        <begin position="1"/>
        <end position="22"/>
    </location>
</feature>
<feature type="compositionally biased region" description="Low complexity" evidence="1">
    <location>
        <begin position="59"/>
        <end position="77"/>
    </location>
</feature>
<evidence type="ECO:0000256" key="1">
    <source>
        <dbReference type="SAM" id="MobiDB-lite"/>
    </source>
</evidence>
<keyword evidence="4" id="KW-1185">Reference proteome</keyword>
<accession>A0ABX7P0H9</accession>
<name>A0ABX7P0H9_9BACT</name>
<organism evidence="3 4">
    <name type="scientific">Pyxidicoccus parkwayensis</name>
    <dbReference type="NCBI Taxonomy" id="2813578"/>
    <lineage>
        <taxon>Bacteria</taxon>
        <taxon>Pseudomonadati</taxon>
        <taxon>Myxococcota</taxon>
        <taxon>Myxococcia</taxon>
        <taxon>Myxococcales</taxon>
        <taxon>Cystobacterineae</taxon>
        <taxon>Myxococcaceae</taxon>
        <taxon>Pyxidicoccus</taxon>
    </lineage>
</organism>
<protein>
    <submittedName>
        <fullName evidence="3">Right-handed parallel beta-helix repeat-containing protein</fullName>
    </submittedName>
</protein>
<sequence>MNTTVPLRWKLCVPFLALGLLAAACSSSPEPKPPTAQEEDSGTQSGGEDSGTQPGGEDSGTADAGTSGTDAGTSGTDAGTGGGTDAGTGGGTDAGPVIPVPTDGGTVVTNTLSGRLTEAGSPYRVVGDANGVVTIPKGQVLTVEPGVILDFRGRPEVTEADVDSSAPASVMNHQKGRVEVRVYGAIHVQGTAQKPVLLTSTNPYGWWGVNFYGHNSVGDGHPSFEHMVFEKVRKNQYNGDRDWTRGALWAYYPGPVTILHSVFRDNVASAHCAALDLMYTDGSHIEDTLFEHNRIFEVDRFAQPGTYSMSGGGAVCITHGRNSVTRGNTFRDNGVEAYRGYLTTALEARPLLTWPNPQNISDLGGGGAMHYFQPDNDLLENNLFESNFVAQGPGAAVYLEHVGARTVTMRGNRFVTNRGGAGGTIVCNRGSGTADLVVTADNVFTGNTLNGQPATNITGDCGTTAQ</sequence>
<feature type="chain" id="PRO_5046484328" evidence="2">
    <location>
        <begin position="23"/>
        <end position="466"/>
    </location>
</feature>
<feature type="compositionally biased region" description="Gly residues" evidence="1">
    <location>
        <begin position="44"/>
        <end position="58"/>
    </location>
</feature>
<dbReference type="InterPro" id="IPR011050">
    <property type="entry name" value="Pectin_lyase_fold/virulence"/>
</dbReference>